<dbReference type="PANTHER" id="PTHR40619:SF3">
    <property type="entry name" value="FUNGAL STAND N-TERMINAL GOODBYE DOMAIN-CONTAINING PROTEIN"/>
    <property type="match status" value="1"/>
</dbReference>
<dbReference type="AlphaFoldDB" id="A0AA38RSY5"/>
<sequence length="429" mass="48211">MSARKKEPAEFVNEYLQLRGQDIAELHPAFSNVNELRSQYEAMDKYREFMDALHEYGELEGERLGFNPTSCSWSDMLKQLKIAQAAAAKSERAERGFFTRSRKKVTNVSRLLGVALAALPPELSSLQGGLSMVFDLTQRRESLRREILDVFEDIPAILVSACNKYKHFPKEKRLHDAIDDLKVTLFDTIPSLVEVIAPKTFSDKVANHFRGRKADDLLEAIRKSAKRVEACAGILRDDMAVETYLDTEEIDKTTKHIRVHVEQIHDLTSNVGQGVRSLNEHYEEFDSRMADLTQRQNCIIEQLNYALTSQHSLFRMLTDSVSTILFDQESSPQSPKHASTPGQLAALLQALGVRHGTDSHDLAVVLRQSEEFDSASKSVGAIILASIQFQNWLAGTGSDLIYIESHLDSSRFGKTSPISYFCGNMAPED</sequence>
<gene>
    <name evidence="1" type="ORF">NKR23_g7726</name>
</gene>
<organism evidence="1 2">
    <name type="scientific">Pleurostoma richardsiae</name>
    <dbReference type="NCBI Taxonomy" id="41990"/>
    <lineage>
        <taxon>Eukaryota</taxon>
        <taxon>Fungi</taxon>
        <taxon>Dikarya</taxon>
        <taxon>Ascomycota</taxon>
        <taxon>Pezizomycotina</taxon>
        <taxon>Sordariomycetes</taxon>
        <taxon>Sordariomycetidae</taxon>
        <taxon>Calosphaeriales</taxon>
        <taxon>Pleurostomataceae</taxon>
        <taxon>Pleurostoma</taxon>
    </lineage>
</organism>
<dbReference type="Proteomes" id="UP001174694">
    <property type="component" value="Unassembled WGS sequence"/>
</dbReference>
<dbReference type="EMBL" id="JANBVO010000025">
    <property type="protein sequence ID" value="KAJ9141815.1"/>
    <property type="molecule type" value="Genomic_DNA"/>
</dbReference>
<dbReference type="PANTHER" id="PTHR40619">
    <property type="entry name" value="FUNGAL STAND N-TERMINAL GOODBYE DOMAIN-CONTAINING PROTEIN"/>
    <property type="match status" value="1"/>
</dbReference>
<reference evidence="1" key="1">
    <citation type="submission" date="2022-07" db="EMBL/GenBank/DDBJ databases">
        <title>Fungi with potential for degradation of polypropylene.</title>
        <authorList>
            <person name="Gostincar C."/>
        </authorList>
    </citation>
    <scope>NUCLEOTIDE SEQUENCE</scope>
    <source>
        <strain evidence="1">EXF-13308</strain>
    </source>
</reference>
<name>A0AA38RSY5_9PEZI</name>
<keyword evidence="2" id="KW-1185">Reference proteome</keyword>
<evidence type="ECO:0000313" key="1">
    <source>
        <dbReference type="EMBL" id="KAJ9141815.1"/>
    </source>
</evidence>
<comment type="caution">
    <text evidence="1">The sequence shown here is derived from an EMBL/GenBank/DDBJ whole genome shotgun (WGS) entry which is preliminary data.</text>
</comment>
<proteinExistence type="predicted"/>
<accession>A0AA38RSY5</accession>
<protein>
    <submittedName>
        <fullName evidence="1">Uncharacterized protein</fullName>
    </submittedName>
</protein>
<evidence type="ECO:0000313" key="2">
    <source>
        <dbReference type="Proteomes" id="UP001174694"/>
    </source>
</evidence>